<dbReference type="Pfam" id="PF05368">
    <property type="entry name" value="NmrA"/>
    <property type="match status" value="1"/>
</dbReference>
<name>A0A166PMZ1_9EURO</name>
<accession>A0A166PMZ1</accession>
<dbReference type="EMBL" id="AZGZ01000001">
    <property type="protein sequence ID" value="KZZ97910.1"/>
    <property type="molecule type" value="Genomic_DNA"/>
</dbReference>
<dbReference type="VEuPathDB" id="FungiDB:AAP_00171"/>
<protein>
    <submittedName>
        <fullName evidence="4">Isoflavone reductase family protein</fullName>
    </submittedName>
</protein>
<dbReference type="OrthoDB" id="4206510at2759"/>
<dbReference type="Proteomes" id="UP000242877">
    <property type="component" value="Unassembled WGS sequence"/>
</dbReference>
<dbReference type="AlphaFoldDB" id="A0A166PMZ1"/>
<evidence type="ECO:0000313" key="4">
    <source>
        <dbReference type="EMBL" id="KZZ97910.1"/>
    </source>
</evidence>
<reference evidence="4 5" key="1">
    <citation type="journal article" date="2016" name="Genome Biol. Evol.">
        <title>Divergent and convergent evolution of fungal pathogenicity.</title>
        <authorList>
            <person name="Shang Y."/>
            <person name="Xiao G."/>
            <person name="Zheng P."/>
            <person name="Cen K."/>
            <person name="Zhan S."/>
            <person name="Wang C."/>
        </authorList>
    </citation>
    <scope>NUCLEOTIDE SEQUENCE [LARGE SCALE GENOMIC DNA]</scope>
    <source>
        <strain evidence="4 5">ARSEF 7405</strain>
    </source>
</reference>
<dbReference type="SUPFAM" id="SSF51735">
    <property type="entry name" value="NAD(P)-binding Rossmann-fold domains"/>
    <property type="match status" value="1"/>
</dbReference>
<sequence length="326" mass="36363">MSQLRVGVLGASGETGGSITNALIDANKFSIVALARPSSISKPVYQQFQQRGVELREIELPGAAEGLVEALSGLDVVISAISAWSLQLQIDLADAAKRAGVKRFVPCSFMTVMPPGGRALLRDEKEKVFNHIKKIYLPYTVIDVGYWYQISLPSLESRKIDGSLAFPTAFYGSGNVKSVITDLRDVGKYVAMIIDDERTLNKYVLAYNIEVTQNEVFNKLEELSGEKADRKIVTEEQMFENQKRATEEYEAKPAEMSRMIKKFSSDYSLSMHYYGDNQPEYAKYLGYLTSKELYPDYEYIPLERYIQEVLAGTAAAVYSDNAAISG</sequence>
<evidence type="ECO:0000259" key="3">
    <source>
        <dbReference type="Pfam" id="PF05368"/>
    </source>
</evidence>
<organism evidence="4 5">
    <name type="scientific">Ascosphaera apis ARSEF 7405</name>
    <dbReference type="NCBI Taxonomy" id="392613"/>
    <lineage>
        <taxon>Eukaryota</taxon>
        <taxon>Fungi</taxon>
        <taxon>Dikarya</taxon>
        <taxon>Ascomycota</taxon>
        <taxon>Pezizomycotina</taxon>
        <taxon>Eurotiomycetes</taxon>
        <taxon>Eurotiomycetidae</taxon>
        <taxon>Onygenales</taxon>
        <taxon>Ascosphaeraceae</taxon>
        <taxon>Ascosphaera</taxon>
    </lineage>
</organism>
<keyword evidence="2" id="KW-0560">Oxidoreductase</keyword>
<proteinExistence type="predicted"/>
<evidence type="ECO:0000256" key="1">
    <source>
        <dbReference type="ARBA" id="ARBA00022857"/>
    </source>
</evidence>
<dbReference type="GO" id="GO:0016491">
    <property type="term" value="F:oxidoreductase activity"/>
    <property type="evidence" value="ECO:0007669"/>
    <property type="project" value="UniProtKB-KW"/>
</dbReference>
<keyword evidence="5" id="KW-1185">Reference proteome</keyword>
<dbReference type="PANTHER" id="PTHR47706:SF9">
    <property type="entry name" value="NMRA-LIKE DOMAIN-CONTAINING PROTEIN-RELATED"/>
    <property type="match status" value="1"/>
</dbReference>
<evidence type="ECO:0000313" key="5">
    <source>
        <dbReference type="Proteomes" id="UP000242877"/>
    </source>
</evidence>
<feature type="domain" description="NmrA-like" evidence="3">
    <location>
        <begin position="5"/>
        <end position="268"/>
    </location>
</feature>
<dbReference type="InterPro" id="IPR051609">
    <property type="entry name" value="NmrA/Isoflavone_reductase-like"/>
</dbReference>
<comment type="caution">
    <text evidence="4">The sequence shown here is derived from an EMBL/GenBank/DDBJ whole genome shotgun (WGS) entry which is preliminary data.</text>
</comment>
<keyword evidence="1" id="KW-0521">NADP</keyword>
<dbReference type="InterPro" id="IPR045312">
    <property type="entry name" value="PCBER-like"/>
</dbReference>
<dbReference type="InterPro" id="IPR008030">
    <property type="entry name" value="NmrA-like"/>
</dbReference>
<dbReference type="Gene3D" id="3.90.25.10">
    <property type="entry name" value="UDP-galactose 4-epimerase, domain 1"/>
    <property type="match status" value="1"/>
</dbReference>
<dbReference type="InterPro" id="IPR036291">
    <property type="entry name" value="NAD(P)-bd_dom_sf"/>
</dbReference>
<dbReference type="Gene3D" id="3.40.50.720">
    <property type="entry name" value="NAD(P)-binding Rossmann-like Domain"/>
    <property type="match status" value="1"/>
</dbReference>
<evidence type="ECO:0000256" key="2">
    <source>
        <dbReference type="ARBA" id="ARBA00023002"/>
    </source>
</evidence>
<dbReference type="CDD" id="cd05259">
    <property type="entry name" value="PCBER_SDR_a"/>
    <property type="match status" value="1"/>
</dbReference>
<gene>
    <name evidence="4" type="ORF">AAP_00171</name>
</gene>
<dbReference type="PANTHER" id="PTHR47706">
    <property type="entry name" value="NMRA-LIKE FAMILY PROTEIN"/>
    <property type="match status" value="1"/>
</dbReference>